<organism evidence="1 2">
    <name type="scientific">Candidatus Woesebacteria bacterium GW2011_GWB1_38_8</name>
    <dbReference type="NCBI Taxonomy" id="1618570"/>
    <lineage>
        <taxon>Bacteria</taxon>
        <taxon>Candidatus Woeseibacteriota</taxon>
    </lineage>
</organism>
<dbReference type="EMBL" id="LBVL01000008">
    <property type="protein sequence ID" value="KKQ85262.1"/>
    <property type="molecule type" value="Genomic_DNA"/>
</dbReference>
<evidence type="ECO:0000313" key="1">
    <source>
        <dbReference type="EMBL" id="KKQ85262.1"/>
    </source>
</evidence>
<comment type="caution">
    <text evidence="1">The sequence shown here is derived from an EMBL/GenBank/DDBJ whole genome shotgun (WGS) entry which is preliminary data.</text>
</comment>
<gene>
    <name evidence="1" type="ORF">UT08_C0008G0018</name>
</gene>
<accession>A0A0G0L2N0</accession>
<protein>
    <recommendedName>
        <fullName evidence="3">DUF2795 domain-containing protein</fullName>
    </recommendedName>
</protein>
<dbReference type="AlphaFoldDB" id="A0A0G0L2N0"/>
<sequence length="68" mass="7997">MNKKEEAVKHLKTHQKYPATRDELVKECDNLSDFDEEDKKWFMEHLPEGDYNSAEEVMKALGLEEAQV</sequence>
<evidence type="ECO:0000313" key="2">
    <source>
        <dbReference type="Proteomes" id="UP000034081"/>
    </source>
</evidence>
<reference evidence="1 2" key="1">
    <citation type="journal article" date="2015" name="Nature">
        <title>rRNA introns, odd ribosomes, and small enigmatic genomes across a large radiation of phyla.</title>
        <authorList>
            <person name="Brown C.T."/>
            <person name="Hug L.A."/>
            <person name="Thomas B.C."/>
            <person name="Sharon I."/>
            <person name="Castelle C.J."/>
            <person name="Singh A."/>
            <person name="Wilkins M.J."/>
            <person name="Williams K.H."/>
            <person name="Banfield J.F."/>
        </authorList>
    </citation>
    <scope>NUCLEOTIDE SEQUENCE [LARGE SCALE GENOMIC DNA]</scope>
</reference>
<dbReference type="Proteomes" id="UP000034081">
    <property type="component" value="Unassembled WGS sequence"/>
</dbReference>
<proteinExistence type="predicted"/>
<name>A0A0G0L2N0_9BACT</name>
<evidence type="ECO:0008006" key="3">
    <source>
        <dbReference type="Google" id="ProtNLM"/>
    </source>
</evidence>
<dbReference type="STRING" id="1618570.UT08_C0008G0018"/>